<proteinExistence type="predicted"/>
<dbReference type="PANTHER" id="PTHR45913">
    <property type="entry name" value="EPM2A-INTERACTING PROTEIN 1"/>
    <property type="match status" value="1"/>
</dbReference>
<organism evidence="1 2">
    <name type="scientific">Cryptotermes secundus</name>
    <dbReference type="NCBI Taxonomy" id="105785"/>
    <lineage>
        <taxon>Eukaryota</taxon>
        <taxon>Metazoa</taxon>
        <taxon>Ecdysozoa</taxon>
        <taxon>Arthropoda</taxon>
        <taxon>Hexapoda</taxon>
        <taxon>Insecta</taxon>
        <taxon>Pterygota</taxon>
        <taxon>Neoptera</taxon>
        <taxon>Polyneoptera</taxon>
        <taxon>Dictyoptera</taxon>
        <taxon>Blattodea</taxon>
        <taxon>Blattoidea</taxon>
        <taxon>Termitoidae</taxon>
        <taxon>Kalotermitidae</taxon>
        <taxon>Cryptotermitinae</taxon>
        <taxon>Cryptotermes</taxon>
    </lineage>
</organism>
<sequence length="337" mass="38884">MVFGYFTVKKEFVKLLPLLERTRGENIFNVFLKFVKECNLPLSKLVAITTDGAPSITVTRVVNYIRSSSTCHRLFRNLLNVSDTEHGDIIFHADIRWLKLNEISWLLDLALLTDITSKLNELNLELKGKDRNVSSISVVNAFQKKLKLWIPLFGNRLSQFSTLEPVTMFISNPFATADVSERKTNFLSYEYQLCHAIITRTSSIKDLGVFLDSKLHFHTHVNYIFSERIKLLGLIRSITYRVSSLESLFVLYFTLGSKLEYASVVRNSITSTDANKLEHIQQKFASVCFYRFFPHISYNYTDALEKLSLHSLHKWRHHLDALFLVLVFRGLKSCASL</sequence>
<reference evidence="1 2" key="1">
    <citation type="submission" date="2017-12" db="EMBL/GenBank/DDBJ databases">
        <title>Hemimetabolous genomes reveal molecular basis of termite eusociality.</title>
        <authorList>
            <person name="Harrison M.C."/>
            <person name="Jongepier E."/>
            <person name="Robertson H.M."/>
            <person name="Arning N."/>
            <person name="Bitard-Feildel T."/>
            <person name="Chao H."/>
            <person name="Childers C.P."/>
            <person name="Dinh H."/>
            <person name="Doddapaneni H."/>
            <person name="Dugan S."/>
            <person name="Gowin J."/>
            <person name="Greiner C."/>
            <person name="Han Y."/>
            <person name="Hu H."/>
            <person name="Hughes D.S.T."/>
            <person name="Huylmans A.-K."/>
            <person name="Kemena C."/>
            <person name="Kremer L.P.M."/>
            <person name="Lee S.L."/>
            <person name="Lopez-Ezquerra A."/>
            <person name="Mallet L."/>
            <person name="Monroy-Kuhn J.M."/>
            <person name="Moser A."/>
            <person name="Murali S.C."/>
            <person name="Muzny D.M."/>
            <person name="Otani S."/>
            <person name="Piulachs M.-D."/>
            <person name="Poelchau M."/>
            <person name="Qu J."/>
            <person name="Schaub F."/>
            <person name="Wada-Katsumata A."/>
            <person name="Worley K.C."/>
            <person name="Xie Q."/>
            <person name="Ylla G."/>
            <person name="Poulsen M."/>
            <person name="Gibbs R.A."/>
            <person name="Schal C."/>
            <person name="Richards S."/>
            <person name="Belles X."/>
            <person name="Korb J."/>
            <person name="Bornberg-Bauer E."/>
        </authorList>
    </citation>
    <scope>NUCLEOTIDE SEQUENCE [LARGE SCALE GENOMIC DNA]</scope>
    <source>
        <tissue evidence="1">Whole body</tissue>
    </source>
</reference>
<dbReference type="Proteomes" id="UP000235965">
    <property type="component" value="Unassembled WGS sequence"/>
</dbReference>
<accession>A0A2J7R697</accession>
<name>A0A2J7R697_9NEOP</name>
<evidence type="ECO:0000313" key="2">
    <source>
        <dbReference type="Proteomes" id="UP000235965"/>
    </source>
</evidence>
<keyword evidence="2" id="KW-1185">Reference proteome</keyword>
<protein>
    <recommendedName>
        <fullName evidence="3">DUF4371 domain-containing protein</fullName>
    </recommendedName>
</protein>
<dbReference type="InParanoid" id="A0A2J7R697"/>
<dbReference type="STRING" id="105785.A0A2J7R697"/>
<evidence type="ECO:0008006" key="3">
    <source>
        <dbReference type="Google" id="ProtNLM"/>
    </source>
</evidence>
<gene>
    <name evidence="1" type="ORF">B7P43_G18042</name>
</gene>
<comment type="caution">
    <text evidence="1">The sequence shown here is derived from an EMBL/GenBank/DDBJ whole genome shotgun (WGS) entry which is preliminary data.</text>
</comment>
<dbReference type="AlphaFoldDB" id="A0A2J7R697"/>
<dbReference type="PANTHER" id="PTHR45913:SF5">
    <property type="entry name" value="GENERAL TRANSCRIPTION FACTOR II-I REPEAT DOMAIN-CONTAINING PROTEIN 2A-LIKE PROTEIN"/>
    <property type="match status" value="1"/>
</dbReference>
<evidence type="ECO:0000313" key="1">
    <source>
        <dbReference type="EMBL" id="PNF36364.1"/>
    </source>
</evidence>
<dbReference type="EMBL" id="NEVH01006832">
    <property type="protein sequence ID" value="PNF36364.1"/>
    <property type="molecule type" value="Genomic_DNA"/>
</dbReference>